<proteinExistence type="predicted"/>
<protein>
    <submittedName>
        <fullName evidence="1">Uncharacterized protein</fullName>
    </submittedName>
</protein>
<evidence type="ECO:0000313" key="1">
    <source>
        <dbReference type="EMBL" id="GAH47971.1"/>
    </source>
</evidence>
<dbReference type="AlphaFoldDB" id="X1FQQ1"/>
<dbReference type="EMBL" id="BARU01022899">
    <property type="protein sequence ID" value="GAH47971.1"/>
    <property type="molecule type" value="Genomic_DNA"/>
</dbReference>
<accession>X1FQQ1</accession>
<feature type="non-terminal residue" evidence="1">
    <location>
        <position position="1"/>
    </location>
</feature>
<gene>
    <name evidence="1" type="ORF">S03H2_37236</name>
</gene>
<sequence>LIFIGLVFLFLFSIPFMFQDSNSILMKNPTLSQADNVEIMSL</sequence>
<comment type="caution">
    <text evidence="1">The sequence shown here is derived from an EMBL/GenBank/DDBJ whole genome shotgun (WGS) entry which is preliminary data.</text>
</comment>
<reference evidence="1" key="1">
    <citation type="journal article" date="2014" name="Front. Microbiol.">
        <title>High frequency of phylogenetically diverse reductive dehalogenase-homologous genes in deep subseafloor sedimentary metagenomes.</title>
        <authorList>
            <person name="Kawai M."/>
            <person name="Futagami T."/>
            <person name="Toyoda A."/>
            <person name="Takaki Y."/>
            <person name="Nishi S."/>
            <person name="Hori S."/>
            <person name="Arai W."/>
            <person name="Tsubouchi T."/>
            <person name="Morono Y."/>
            <person name="Uchiyama I."/>
            <person name="Ito T."/>
            <person name="Fujiyama A."/>
            <person name="Inagaki F."/>
            <person name="Takami H."/>
        </authorList>
    </citation>
    <scope>NUCLEOTIDE SEQUENCE</scope>
    <source>
        <strain evidence="1">Expedition CK06-06</strain>
    </source>
</reference>
<name>X1FQQ1_9ZZZZ</name>
<organism evidence="1">
    <name type="scientific">marine sediment metagenome</name>
    <dbReference type="NCBI Taxonomy" id="412755"/>
    <lineage>
        <taxon>unclassified sequences</taxon>
        <taxon>metagenomes</taxon>
        <taxon>ecological metagenomes</taxon>
    </lineage>
</organism>